<dbReference type="InterPro" id="IPR051796">
    <property type="entry name" value="ISF_SsuE-like"/>
</dbReference>
<comment type="caution">
    <text evidence="4">The sequence shown here is derived from an EMBL/GenBank/DDBJ whole genome shotgun (WGS) entry which is preliminary data.</text>
</comment>
<evidence type="ECO:0000313" key="5">
    <source>
        <dbReference type="Proteomes" id="UP000824130"/>
    </source>
</evidence>
<evidence type="ECO:0000313" key="4">
    <source>
        <dbReference type="EMBL" id="HIU95599.1"/>
    </source>
</evidence>
<dbReference type="AlphaFoldDB" id="A0A9D1N6E9"/>
<protein>
    <submittedName>
        <fullName evidence="4">Flavodoxin family protein</fullName>
    </submittedName>
</protein>
<dbReference type="Pfam" id="PF03358">
    <property type="entry name" value="FMN_red"/>
    <property type="match status" value="1"/>
</dbReference>
<dbReference type="Gene3D" id="3.40.50.360">
    <property type="match status" value="1"/>
</dbReference>
<dbReference type="GO" id="GO:0016491">
    <property type="term" value="F:oxidoreductase activity"/>
    <property type="evidence" value="ECO:0007669"/>
    <property type="project" value="InterPro"/>
</dbReference>
<proteinExistence type="predicted"/>
<dbReference type="EMBL" id="DVOB01000058">
    <property type="protein sequence ID" value="HIU95599.1"/>
    <property type="molecule type" value="Genomic_DNA"/>
</dbReference>
<name>A0A9D1N6E9_9FIRM</name>
<reference evidence="4" key="2">
    <citation type="journal article" date="2021" name="PeerJ">
        <title>Extensive microbial diversity within the chicken gut microbiome revealed by metagenomics and culture.</title>
        <authorList>
            <person name="Gilroy R."/>
            <person name="Ravi A."/>
            <person name="Getino M."/>
            <person name="Pursley I."/>
            <person name="Horton D.L."/>
            <person name="Alikhan N.F."/>
            <person name="Baker D."/>
            <person name="Gharbi K."/>
            <person name="Hall N."/>
            <person name="Watson M."/>
            <person name="Adriaenssens E.M."/>
            <person name="Foster-Nyarko E."/>
            <person name="Jarju S."/>
            <person name="Secka A."/>
            <person name="Antonio M."/>
            <person name="Oren A."/>
            <person name="Chaudhuri R.R."/>
            <person name="La Ragione R."/>
            <person name="Hildebrand F."/>
            <person name="Pallen M.J."/>
        </authorList>
    </citation>
    <scope>NUCLEOTIDE SEQUENCE</scope>
    <source>
        <strain evidence="4">ChiSjej4B22-8349</strain>
    </source>
</reference>
<dbReference type="Proteomes" id="UP000824130">
    <property type="component" value="Unassembled WGS sequence"/>
</dbReference>
<evidence type="ECO:0000256" key="1">
    <source>
        <dbReference type="ARBA" id="ARBA00022630"/>
    </source>
</evidence>
<feature type="domain" description="NADPH-dependent FMN reductase-like" evidence="3">
    <location>
        <begin position="4"/>
        <end position="152"/>
    </location>
</feature>
<accession>A0A9D1N6E9</accession>
<evidence type="ECO:0000256" key="2">
    <source>
        <dbReference type="ARBA" id="ARBA00022643"/>
    </source>
</evidence>
<dbReference type="InterPro" id="IPR029039">
    <property type="entry name" value="Flavoprotein-like_sf"/>
</dbReference>
<sequence length="220" mass="23916">METIKVLAINTSPRKGRNTEQLLDEILAGCRSVGDEGSLSVETKLTGVCQADPEDFKLCRGCWACAKTGKCVCGDDFIKRIYDDIARSDVVVWGVPVYFYSVPAQCKAIMDRALAYMPVGNGKVSATGLTCGSAGVLSTLQAMQSFYSCNDFVDAGWVATYGKTKDKEKGKEVAFDLGRKAVRMAAILKAAREKAEEDGDEALLKDLEHTNHFAYGTHTF</sequence>
<dbReference type="InterPro" id="IPR005025">
    <property type="entry name" value="FMN_Rdtase-like_dom"/>
</dbReference>
<reference evidence="4" key="1">
    <citation type="submission" date="2020-10" db="EMBL/GenBank/DDBJ databases">
        <authorList>
            <person name="Gilroy R."/>
        </authorList>
    </citation>
    <scope>NUCLEOTIDE SEQUENCE</scope>
    <source>
        <strain evidence="4">ChiSjej4B22-8349</strain>
    </source>
</reference>
<evidence type="ECO:0000259" key="3">
    <source>
        <dbReference type="Pfam" id="PF03358"/>
    </source>
</evidence>
<organism evidence="4 5">
    <name type="scientific">Candidatus Allocopromorpha excrementipullorum</name>
    <dbReference type="NCBI Taxonomy" id="2840743"/>
    <lineage>
        <taxon>Bacteria</taxon>
        <taxon>Bacillati</taxon>
        <taxon>Bacillota</taxon>
        <taxon>Clostridia</taxon>
        <taxon>Eubacteriales</taxon>
        <taxon>Eubacteriaceae</taxon>
        <taxon>Eubacteriaceae incertae sedis</taxon>
        <taxon>Candidatus Allocopromorpha</taxon>
    </lineage>
</organism>
<gene>
    <name evidence="4" type="ORF">IAD25_02680</name>
</gene>
<dbReference type="SUPFAM" id="SSF52218">
    <property type="entry name" value="Flavoproteins"/>
    <property type="match status" value="1"/>
</dbReference>
<dbReference type="PANTHER" id="PTHR43278:SF2">
    <property type="entry name" value="IRON-SULFUR FLAVOPROTEIN"/>
    <property type="match status" value="1"/>
</dbReference>
<dbReference type="PANTHER" id="PTHR43278">
    <property type="entry name" value="NAD(P)H-DEPENDENT FMN-CONTAINING OXIDOREDUCTASE YWQN-RELATED"/>
    <property type="match status" value="1"/>
</dbReference>
<keyword evidence="2" id="KW-0288">FMN</keyword>
<keyword evidence="1" id="KW-0285">Flavoprotein</keyword>